<dbReference type="EMBL" id="JBAHYK010000133">
    <property type="protein sequence ID" value="KAL0577859.1"/>
    <property type="molecule type" value="Genomic_DNA"/>
</dbReference>
<evidence type="ECO:0000313" key="3">
    <source>
        <dbReference type="Proteomes" id="UP001465976"/>
    </source>
</evidence>
<sequence length="1341" mass="148767">MVEEHENISIDARKYINNIYIIIKDTSIATQTEFEEQLKNVHIPAGANDRMREQGLLCLKRGDVVFLRNMQGSGEQKDDKAHAWLLSEAELQEWRSRAEKIRNDMVGDPGEVRRGKPKMNQETGILEGGIQLERSANMKGIQGGRCYSMGLMRQPHPNVTAPAAEGHVKSRDGVLTDPEHLKLRSDVVQVASEMGVYALESRDPSSYKVMDNYADVINLPRIGCPKNCAFSGCQVNTASSVEYKSTEGLDAEMTYFGGRHRDKKDSVKAKSVLISIPNVPRDYEAGRFHLLEDGIYIELDDFQVMCFSGLQYHGGTPPRAPKGEAPVHSAVRLNVILYPPKQILNGDSRLNIAPAPGPKAKSGDIKAPEPFRLPPELLNPLAQTASQRATDCTEPTFTIDGHSLMGRESMTNFVARTGIQVMDYLLRQLPQAWRVTMDPSKVLEGITMTTNETTIHLKGWEAGPNGRDFDIESTDVRAEYVRQWEALGNGFAPFFPAGQTEMKGSTDAVTSKSGGSQAKKRKASSPAGPVNKRFKKSKGKEGPQLTKVLTRAALSKIVTVKAPRRVSSANDTPKPQPLTRLRAAAAVPTNSRSRKRSASGIMNKGSEFSHPPQNNNCDADGVPEVVMGDNVGENGDYEVVENRDGGCEVMFESEGEDVEGGDKGDEGEDENDESEGEGNGKEYSFSPEILDHYPPKYPTHYLCTTTNAEDGLWMSWSSILDARLLSDYHEACQIVSCRAVQEYLRKRRIRSVVTQKSARHQSDICFVRDLHPDNMIALCDRFYRASDDLMNGRSTGNTTSLKELDAVHKTLAKLPFDGNTATHIATTAASLVSLSRTIDETELEVTLLRCYVLDSYRVIFDWIDTLVNSAPSHPDSWFARLLSTCHGIVKNTSYSTAQDVKLSSESYLPLTPPVNYIVHRNRSQITRKSSLSELEVSDGASTIMANAIFQWIGLPPGDMLASHKHILRTLWSTFQHPSIFLLEPIYHVVHGGQKNLQKDSRRWNNKPWSIHDLEYVIAAIQQLGKTQGDVLATHLDALGHARTSYVNAFNAPHSVSVAGRTDPGRNTQPAACLILPPRQKPLDYFVQWLRAASSLLDSGSSPVSRLLEKIRGDSDGYLPFREHAKSRAWILSAGGPFTSDVAATRGGLFSALVFRGITYRTKGLFHHPGLFEDLAAWKRFKESNSEHSEDWFCNVAAYGPSKGRHTRYATQLWDFSASFVDYLQQSPPPSFQQVVATLETLPEWGPLTAYLCALDLYYAGVVKATIEDAAWFVARARKGAYNGLQKLELDGSAESFVGAFRYVDAQLTPAEKTLMGWDCFVMEHALCKFSKLFVFIARWGL</sequence>
<keyword evidence="3" id="KW-1185">Reference proteome</keyword>
<feature type="region of interest" description="Disordered" evidence="1">
    <location>
        <begin position="564"/>
        <end position="620"/>
    </location>
</feature>
<feature type="compositionally biased region" description="Acidic residues" evidence="1">
    <location>
        <begin position="653"/>
        <end position="676"/>
    </location>
</feature>
<evidence type="ECO:0000313" key="2">
    <source>
        <dbReference type="EMBL" id="KAL0577859.1"/>
    </source>
</evidence>
<accession>A0ABR3FR27</accession>
<protein>
    <submittedName>
        <fullName evidence="2">Uncharacterized protein</fullName>
    </submittedName>
</protein>
<feature type="region of interest" description="Disordered" evidence="1">
    <location>
        <begin position="498"/>
        <end position="545"/>
    </location>
</feature>
<reference evidence="2 3" key="1">
    <citation type="submission" date="2024-02" db="EMBL/GenBank/DDBJ databases">
        <title>A draft genome for the cacao thread blight pathogen Marasmius crinis-equi.</title>
        <authorList>
            <person name="Cohen S.P."/>
            <person name="Baruah I.K."/>
            <person name="Amoako-Attah I."/>
            <person name="Bukari Y."/>
            <person name="Meinhardt L.W."/>
            <person name="Bailey B.A."/>
        </authorList>
    </citation>
    <scope>NUCLEOTIDE SEQUENCE [LARGE SCALE GENOMIC DNA]</scope>
    <source>
        <strain evidence="2 3">GH-76</strain>
    </source>
</reference>
<feature type="compositionally biased region" description="Polar residues" evidence="1">
    <location>
        <begin position="507"/>
        <end position="516"/>
    </location>
</feature>
<gene>
    <name evidence="2" type="ORF">V5O48_004131</name>
</gene>
<dbReference type="Proteomes" id="UP001465976">
    <property type="component" value="Unassembled WGS sequence"/>
</dbReference>
<comment type="caution">
    <text evidence="2">The sequence shown here is derived from an EMBL/GenBank/DDBJ whole genome shotgun (WGS) entry which is preliminary data.</text>
</comment>
<proteinExistence type="predicted"/>
<evidence type="ECO:0000256" key="1">
    <source>
        <dbReference type="SAM" id="MobiDB-lite"/>
    </source>
</evidence>
<organism evidence="2 3">
    <name type="scientific">Marasmius crinis-equi</name>
    <dbReference type="NCBI Taxonomy" id="585013"/>
    <lineage>
        <taxon>Eukaryota</taxon>
        <taxon>Fungi</taxon>
        <taxon>Dikarya</taxon>
        <taxon>Basidiomycota</taxon>
        <taxon>Agaricomycotina</taxon>
        <taxon>Agaricomycetes</taxon>
        <taxon>Agaricomycetidae</taxon>
        <taxon>Agaricales</taxon>
        <taxon>Marasmiineae</taxon>
        <taxon>Marasmiaceae</taxon>
        <taxon>Marasmius</taxon>
    </lineage>
</organism>
<name>A0ABR3FR27_9AGAR</name>
<feature type="region of interest" description="Disordered" evidence="1">
    <location>
        <begin position="653"/>
        <end position="687"/>
    </location>
</feature>